<keyword evidence="2" id="KW-1185">Reference proteome</keyword>
<comment type="caution">
    <text evidence="1">The sequence shown here is derived from an EMBL/GenBank/DDBJ whole genome shotgun (WGS) entry which is preliminary data.</text>
</comment>
<accession>A0A9P6C251</accession>
<dbReference type="AlphaFoldDB" id="A0A9P6C251"/>
<organism evidence="1 2">
    <name type="scientific">Macrolepiota fuliginosa MF-IS2</name>
    <dbReference type="NCBI Taxonomy" id="1400762"/>
    <lineage>
        <taxon>Eukaryota</taxon>
        <taxon>Fungi</taxon>
        <taxon>Dikarya</taxon>
        <taxon>Basidiomycota</taxon>
        <taxon>Agaricomycotina</taxon>
        <taxon>Agaricomycetes</taxon>
        <taxon>Agaricomycetidae</taxon>
        <taxon>Agaricales</taxon>
        <taxon>Agaricineae</taxon>
        <taxon>Agaricaceae</taxon>
        <taxon>Macrolepiota</taxon>
    </lineage>
</organism>
<sequence>MQKLYHWVESPRDYIASFVPDVDTPQLPFTVNLRLGKVARIFISLTVDDPHRVFWKHTQGL</sequence>
<dbReference type="Proteomes" id="UP000807342">
    <property type="component" value="Unassembled WGS sequence"/>
</dbReference>
<protein>
    <submittedName>
        <fullName evidence="1">Uncharacterized protein</fullName>
    </submittedName>
</protein>
<evidence type="ECO:0000313" key="2">
    <source>
        <dbReference type="Proteomes" id="UP000807342"/>
    </source>
</evidence>
<proteinExistence type="predicted"/>
<reference evidence="1" key="1">
    <citation type="submission" date="2020-11" db="EMBL/GenBank/DDBJ databases">
        <authorList>
            <consortium name="DOE Joint Genome Institute"/>
            <person name="Ahrendt S."/>
            <person name="Riley R."/>
            <person name="Andreopoulos W."/>
            <person name="Labutti K."/>
            <person name="Pangilinan J."/>
            <person name="Ruiz-Duenas F.J."/>
            <person name="Barrasa J.M."/>
            <person name="Sanchez-Garcia M."/>
            <person name="Camarero S."/>
            <person name="Miyauchi S."/>
            <person name="Serrano A."/>
            <person name="Linde D."/>
            <person name="Babiker R."/>
            <person name="Drula E."/>
            <person name="Ayuso-Fernandez I."/>
            <person name="Pacheco R."/>
            <person name="Padilla G."/>
            <person name="Ferreira P."/>
            <person name="Barriuso J."/>
            <person name="Kellner H."/>
            <person name="Castanera R."/>
            <person name="Alfaro M."/>
            <person name="Ramirez L."/>
            <person name="Pisabarro A.G."/>
            <person name="Kuo A."/>
            <person name="Tritt A."/>
            <person name="Lipzen A."/>
            <person name="He G."/>
            <person name="Yan M."/>
            <person name="Ng V."/>
            <person name="Cullen D."/>
            <person name="Martin F."/>
            <person name="Rosso M.-N."/>
            <person name="Henrissat B."/>
            <person name="Hibbett D."/>
            <person name="Martinez A.T."/>
            <person name="Grigoriev I.V."/>
        </authorList>
    </citation>
    <scope>NUCLEOTIDE SEQUENCE</scope>
    <source>
        <strain evidence="1">MF-IS2</strain>
    </source>
</reference>
<dbReference type="EMBL" id="MU151268">
    <property type="protein sequence ID" value="KAF9446003.1"/>
    <property type="molecule type" value="Genomic_DNA"/>
</dbReference>
<gene>
    <name evidence="1" type="ORF">P691DRAFT_804814</name>
</gene>
<evidence type="ECO:0000313" key="1">
    <source>
        <dbReference type="EMBL" id="KAF9446003.1"/>
    </source>
</evidence>
<name>A0A9P6C251_9AGAR</name>